<evidence type="ECO:0000256" key="1">
    <source>
        <dbReference type="ARBA" id="ARBA00004141"/>
    </source>
</evidence>
<evidence type="ECO:0000259" key="7">
    <source>
        <dbReference type="PROSITE" id="PS50850"/>
    </source>
</evidence>
<comment type="caution">
    <text evidence="8">The sequence shown here is derived from an EMBL/GenBank/DDBJ whole genome shotgun (WGS) entry which is preliminary data.</text>
</comment>
<dbReference type="NCBIfam" id="TIGR00879">
    <property type="entry name" value="SP"/>
    <property type="match status" value="1"/>
</dbReference>
<organism evidence="8 9">
    <name type="scientific">Ranatra chinensis</name>
    <dbReference type="NCBI Taxonomy" id="642074"/>
    <lineage>
        <taxon>Eukaryota</taxon>
        <taxon>Metazoa</taxon>
        <taxon>Ecdysozoa</taxon>
        <taxon>Arthropoda</taxon>
        <taxon>Hexapoda</taxon>
        <taxon>Insecta</taxon>
        <taxon>Pterygota</taxon>
        <taxon>Neoptera</taxon>
        <taxon>Paraneoptera</taxon>
        <taxon>Hemiptera</taxon>
        <taxon>Heteroptera</taxon>
        <taxon>Panheteroptera</taxon>
        <taxon>Nepomorpha</taxon>
        <taxon>Nepidae</taxon>
        <taxon>Ranatrinae</taxon>
        <taxon>Ranatra</taxon>
    </lineage>
</organism>
<dbReference type="InterPro" id="IPR005828">
    <property type="entry name" value="MFS_sugar_transport-like"/>
</dbReference>
<dbReference type="InterPro" id="IPR020846">
    <property type="entry name" value="MFS_dom"/>
</dbReference>
<dbReference type="SUPFAM" id="SSF103473">
    <property type="entry name" value="MFS general substrate transporter"/>
    <property type="match status" value="1"/>
</dbReference>
<evidence type="ECO:0000256" key="2">
    <source>
        <dbReference type="ARBA" id="ARBA00022692"/>
    </source>
</evidence>
<dbReference type="PANTHER" id="PTHR48021">
    <property type="match status" value="1"/>
</dbReference>
<feature type="transmembrane region" description="Helical" evidence="6">
    <location>
        <begin position="82"/>
        <end position="102"/>
    </location>
</feature>
<evidence type="ECO:0000313" key="9">
    <source>
        <dbReference type="Proteomes" id="UP001558652"/>
    </source>
</evidence>
<feature type="domain" description="Major facilitator superfamily (MFS) profile" evidence="7">
    <location>
        <begin position="1"/>
        <end position="450"/>
    </location>
</feature>
<evidence type="ECO:0000256" key="5">
    <source>
        <dbReference type="RuleBase" id="RU003346"/>
    </source>
</evidence>
<keyword evidence="5" id="KW-0813">Transport</keyword>
<feature type="transmembrane region" description="Helical" evidence="6">
    <location>
        <begin position="58"/>
        <end position="76"/>
    </location>
</feature>
<proteinExistence type="inferred from homology"/>
<feature type="transmembrane region" description="Helical" evidence="6">
    <location>
        <begin position="360"/>
        <end position="382"/>
    </location>
</feature>
<feature type="transmembrane region" description="Helical" evidence="6">
    <location>
        <begin position="143"/>
        <end position="163"/>
    </location>
</feature>
<dbReference type="EMBL" id="JBFDAA010000014">
    <property type="protein sequence ID" value="KAL1121999.1"/>
    <property type="molecule type" value="Genomic_DNA"/>
</dbReference>
<keyword evidence="4 6" id="KW-0472">Membrane</keyword>
<reference evidence="8 9" key="1">
    <citation type="submission" date="2024-07" db="EMBL/GenBank/DDBJ databases">
        <title>Chromosome-level genome assembly of the water stick insect Ranatra chinensis (Heteroptera: Nepidae).</title>
        <authorList>
            <person name="Liu X."/>
        </authorList>
    </citation>
    <scope>NUCLEOTIDE SEQUENCE [LARGE SCALE GENOMIC DNA]</scope>
    <source>
        <strain evidence="8">Cailab_2021Rc</strain>
        <tissue evidence="8">Muscle</tissue>
    </source>
</reference>
<feature type="transmembrane region" description="Helical" evidence="6">
    <location>
        <begin position="394"/>
        <end position="415"/>
    </location>
</feature>
<dbReference type="PANTHER" id="PTHR48021:SF1">
    <property type="entry name" value="GH07001P-RELATED"/>
    <property type="match status" value="1"/>
</dbReference>
<dbReference type="Pfam" id="PF00083">
    <property type="entry name" value="Sugar_tr"/>
    <property type="match status" value="1"/>
</dbReference>
<dbReference type="PROSITE" id="PS00217">
    <property type="entry name" value="SUGAR_TRANSPORT_2"/>
    <property type="match status" value="1"/>
</dbReference>
<comment type="subcellular location">
    <subcellularLocation>
        <location evidence="1">Membrane</location>
        <topology evidence="1">Multi-pass membrane protein</topology>
    </subcellularLocation>
</comment>
<comment type="similarity">
    <text evidence="5">Belongs to the major facilitator superfamily. Sugar transporter (TC 2.A.1.1) family.</text>
</comment>
<feature type="transmembrane region" description="Helical" evidence="6">
    <location>
        <begin position="267"/>
        <end position="287"/>
    </location>
</feature>
<keyword evidence="2 6" id="KW-0812">Transmembrane</keyword>
<sequence length="484" mass="52159">MTLGFTAVALPYMLEPNQKLHVDADQASWIASLAAIATPIGCLLSGPIIDKLGRRNGLLLVNLPAVVGWALLALTPSLYRVYIGRLLTGLAVGLSSIPATVYISEGATASLRGLLAAGTSVAISAGVAIVYLLGLIFKERWELVAGICGAFPVVSSLLVFWLVPESPVWYMSKGRYEEASASLKVFRGTDSQTRVQEELDAMAERARVCRSKSVTLLASVKSLAAPEAYKPLILMNIFFLFQQLTGVFVVIFYAVDVVKEAGVSTDPFLVAFLIGMIRLVFTVLAAWMSKRFGRRPCALLSGIGITVSLILLGTHLYHSSTPHYDHTFEHPLEAGMNTTSETGIDLVNGTLAAPHAGSPLPLVALLVYILTSTIGFLTLPWTMIGEVYPAQVRGIAGGLTTCLTYVMSFVVVKLYPAMLEALDKHGVFFFYGGMGLLGTIFVALCLPETQGKTLAEIEDYFRGTSKLKLSNVKLISYFSQCTVL</sequence>
<dbReference type="GO" id="GO:0016020">
    <property type="term" value="C:membrane"/>
    <property type="evidence" value="ECO:0007669"/>
    <property type="project" value="UniProtKB-SubCell"/>
</dbReference>
<keyword evidence="3 6" id="KW-1133">Transmembrane helix</keyword>
<evidence type="ECO:0000313" key="8">
    <source>
        <dbReference type="EMBL" id="KAL1121999.1"/>
    </source>
</evidence>
<feature type="transmembrane region" description="Helical" evidence="6">
    <location>
        <begin position="232"/>
        <end position="255"/>
    </location>
</feature>
<dbReference type="AlphaFoldDB" id="A0ABD0Y5S9"/>
<feature type="transmembrane region" description="Helical" evidence="6">
    <location>
        <begin position="299"/>
        <end position="318"/>
    </location>
</feature>
<gene>
    <name evidence="8" type="ORF">AAG570_003407</name>
</gene>
<feature type="transmembrane region" description="Helical" evidence="6">
    <location>
        <begin position="114"/>
        <end position="137"/>
    </location>
</feature>
<accession>A0ABD0Y5S9</accession>
<keyword evidence="9" id="KW-1185">Reference proteome</keyword>
<dbReference type="PROSITE" id="PS50850">
    <property type="entry name" value="MFS"/>
    <property type="match status" value="1"/>
</dbReference>
<feature type="transmembrane region" description="Helical" evidence="6">
    <location>
        <begin position="427"/>
        <end position="446"/>
    </location>
</feature>
<dbReference type="Gene3D" id="1.20.1250.20">
    <property type="entry name" value="MFS general substrate transporter like domains"/>
    <property type="match status" value="1"/>
</dbReference>
<feature type="transmembrane region" description="Helical" evidence="6">
    <location>
        <begin position="27"/>
        <end position="46"/>
    </location>
</feature>
<dbReference type="InterPro" id="IPR003663">
    <property type="entry name" value="Sugar/inositol_transpt"/>
</dbReference>
<dbReference type="PRINTS" id="PR00171">
    <property type="entry name" value="SUGRTRNSPORT"/>
</dbReference>
<dbReference type="InterPro" id="IPR005829">
    <property type="entry name" value="Sugar_transporter_CS"/>
</dbReference>
<dbReference type="InterPro" id="IPR036259">
    <property type="entry name" value="MFS_trans_sf"/>
</dbReference>
<dbReference type="InterPro" id="IPR050549">
    <property type="entry name" value="MFS_Trehalose_Transporter"/>
</dbReference>
<dbReference type="Proteomes" id="UP001558652">
    <property type="component" value="Unassembled WGS sequence"/>
</dbReference>
<evidence type="ECO:0000256" key="3">
    <source>
        <dbReference type="ARBA" id="ARBA00022989"/>
    </source>
</evidence>
<name>A0ABD0Y5S9_9HEMI</name>
<evidence type="ECO:0000256" key="4">
    <source>
        <dbReference type="ARBA" id="ARBA00023136"/>
    </source>
</evidence>
<protein>
    <recommendedName>
        <fullName evidence="7">Major facilitator superfamily (MFS) profile domain-containing protein</fullName>
    </recommendedName>
</protein>
<evidence type="ECO:0000256" key="6">
    <source>
        <dbReference type="SAM" id="Phobius"/>
    </source>
</evidence>